<dbReference type="Proteomes" id="UP000028045">
    <property type="component" value="Unassembled WGS sequence"/>
</dbReference>
<keyword evidence="7 9" id="KW-0326">Glycosidase</keyword>
<evidence type="ECO:0000256" key="2">
    <source>
        <dbReference type="ARBA" id="ARBA00006044"/>
    </source>
</evidence>
<dbReference type="PANTHER" id="PTHR33753">
    <property type="entry name" value="1,4-BETA-D-GLUCAN CELLOBIOHYDROLASE B"/>
    <property type="match status" value="1"/>
</dbReference>
<dbReference type="PRINTS" id="PR00734">
    <property type="entry name" value="GLHYDRLASE7"/>
</dbReference>
<evidence type="ECO:0000313" key="12">
    <source>
        <dbReference type="Proteomes" id="UP000028045"/>
    </source>
</evidence>
<dbReference type="AlphaFoldDB" id="A0A084AS28"/>
<dbReference type="GO" id="GO:0030245">
    <property type="term" value="P:cellulose catabolic process"/>
    <property type="evidence" value="ECO:0007669"/>
    <property type="project" value="UniProtKB-KW"/>
</dbReference>
<keyword evidence="4 9" id="KW-0136">Cellulose degradation</keyword>
<accession>A0A084AS28</accession>
<dbReference type="InterPro" id="IPR037019">
    <property type="entry name" value="Glyco_hydro_7_sf"/>
</dbReference>
<dbReference type="EC" id="3.2.1.-" evidence="9"/>
<evidence type="ECO:0000256" key="9">
    <source>
        <dbReference type="RuleBase" id="RU361164"/>
    </source>
</evidence>
<evidence type="ECO:0000256" key="7">
    <source>
        <dbReference type="ARBA" id="ARBA00023295"/>
    </source>
</evidence>
<dbReference type="EMBL" id="KL648591">
    <property type="protein sequence ID" value="KEY68107.1"/>
    <property type="molecule type" value="Genomic_DNA"/>
</dbReference>
<dbReference type="InterPro" id="IPR001722">
    <property type="entry name" value="Glyco_hydro_7"/>
</dbReference>
<dbReference type="CDD" id="cd07999">
    <property type="entry name" value="GH7_CBH_EG"/>
    <property type="match status" value="1"/>
</dbReference>
<dbReference type="PANTHER" id="PTHR33753:SF1">
    <property type="entry name" value="ENDO-BETA-1,4-GLUCANASE CELB"/>
    <property type="match status" value="1"/>
</dbReference>
<evidence type="ECO:0000256" key="10">
    <source>
        <dbReference type="SAM" id="SignalP"/>
    </source>
</evidence>
<keyword evidence="12" id="KW-1185">Reference proteome</keyword>
<keyword evidence="3 9" id="KW-0378">Hydrolase</keyword>
<evidence type="ECO:0000256" key="1">
    <source>
        <dbReference type="ARBA" id="ARBA00000966"/>
    </source>
</evidence>
<organism evidence="11 12">
    <name type="scientific">Stachybotrys chartarum (strain CBS 109288 / IBT 7711)</name>
    <name type="common">Toxic black mold</name>
    <name type="synonym">Stilbospora chartarum</name>
    <dbReference type="NCBI Taxonomy" id="1280523"/>
    <lineage>
        <taxon>Eukaryota</taxon>
        <taxon>Fungi</taxon>
        <taxon>Dikarya</taxon>
        <taxon>Ascomycota</taxon>
        <taxon>Pezizomycotina</taxon>
        <taxon>Sordariomycetes</taxon>
        <taxon>Hypocreomycetidae</taxon>
        <taxon>Hypocreales</taxon>
        <taxon>Stachybotryaceae</taxon>
        <taxon>Stachybotrys</taxon>
    </lineage>
</organism>
<proteinExistence type="inferred from homology"/>
<dbReference type="Gene3D" id="2.70.100.10">
    <property type="entry name" value="Glycoside hydrolase, family 7, domain"/>
    <property type="match status" value="1"/>
</dbReference>
<keyword evidence="5" id="KW-0325">Glycoprotein</keyword>
<keyword evidence="10" id="KW-0732">Signal</keyword>
<dbReference type="GO" id="GO:0008810">
    <property type="term" value="F:cellulase activity"/>
    <property type="evidence" value="ECO:0007669"/>
    <property type="project" value="UniProtKB-EC"/>
</dbReference>
<evidence type="ECO:0000313" key="11">
    <source>
        <dbReference type="EMBL" id="KEY68107.1"/>
    </source>
</evidence>
<feature type="chain" id="PRO_5001770978" description="Glucanase" evidence="10">
    <location>
        <begin position="19"/>
        <end position="426"/>
    </location>
</feature>
<keyword evidence="6" id="KW-0119">Carbohydrate metabolism</keyword>
<evidence type="ECO:0000256" key="8">
    <source>
        <dbReference type="ARBA" id="ARBA00023326"/>
    </source>
</evidence>
<keyword evidence="8 9" id="KW-0624">Polysaccharide degradation</keyword>
<protein>
    <recommendedName>
        <fullName evidence="9">Glucanase</fullName>
        <ecNumber evidence="9">3.2.1.-</ecNumber>
    </recommendedName>
</protein>
<evidence type="ECO:0000256" key="5">
    <source>
        <dbReference type="ARBA" id="ARBA00023180"/>
    </source>
</evidence>
<dbReference type="SUPFAM" id="SSF49899">
    <property type="entry name" value="Concanavalin A-like lectins/glucanases"/>
    <property type="match status" value="1"/>
</dbReference>
<feature type="signal peptide" evidence="10">
    <location>
        <begin position="1"/>
        <end position="18"/>
    </location>
</feature>
<comment type="similarity">
    <text evidence="2 9">Belongs to the glycosyl hydrolase 7 (cellulase C) family.</text>
</comment>
<reference evidence="11 12" key="1">
    <citation type="journal article" date="2014" name="BMC Genomics">
        <title>Comparative genome sequencing reveals chemotype-specific gene clusters in the toxigenic black mold Stachybotrys.</title>
        <authorList>
            <person name="Semeiks J."/>
            <person name="Borek D."/>
            <person name="Otwinowski Z."/>
            <person name="Grishin N.V."/>
        </authorList>
    </citation>
    <scope>NUCLEOTIDE SEQUENCE [LARGE SCALE GENOMIC DNA]</scope>
    <source>
        <strain evidence="12">CBS 109288 / IBT 7711</strain>
    </source>
</reference>
<comment type="catalytic activity">
    <reaction evidence="1">
        <text>Endohydrolysis of (1-&gt;4)-beta-D-glucosidic linkages in cellulose, lichenin and cereal beta-D-glucans.</text>
        <dbReference type="EC" id="3.2.1.4"/>
    </reaction>
</comment>
<dbReference type="HOGENOM" id="CLU_020817_0_1_1"/>
<evidence type="ECO:0000256" key="3">
    <source>
        <dbReference type="ARBA" id="ARBA00022801"/>
    </source>
</evidence>
<gene>
    <name evidence="11" type="ORF">S7711_05516</name>
</gene>
<dbReference type="Pfam" id="PF00840">
    <property type="entry name" value="Glyco_hydro_7"/>
    <property type="match status" value="1"/>
</dbReference>
<name>A0A084AS28_STACB</name>
<dbReference type="InterPro" id="IPR013320">
    <property type="entry name" value="ConA-like_dom_sf"/>
</dbReference>
<evidence type="ECO:0000256" key="4">
    <source>
        <dbReference type="ARBA" id="ARBA00023001"/>
    </source>
</evidence>
<sequence length="426" mass="46086">MSRSLPLVAAALMGLATAQHPGDTPENHPQIITSRCTIAGGCTEQVNYIVLDSLAHPVYQVDAPEYNCGNWGNPPNATACPDAETCQENCVMDGVSDYSTYGIRTEGTELHLDHLRDSDLSLLSPRVYLLSEDKQSYEMLQLLDQEFTFDVDVSKLPCGMNGALYLSEMEAQGGLGGLNTAGAYYGTGYCDAQCYTTPFINGEPNLEGYGSCCNEMDIWEANARATHLAPHTCNVTGLVECEGAECAREGICDKPGCAFNPYRVNQFDYYGLGAGFDVDTSRPFTVVTQFPAGEDGVLASYRRLYVQDGRIIRQPNAQVPGVPEINYMTDEFCEATGADIYLRLGGANAMGGALDRGMVLAMSIWWDEGGFMQWLDGGVAGPCNATEGAPSVIRQVQPDTELVFSNIKWGEIGSTFSGNCTARARR</sequence>
<evidence type="ECO:0000256" key="6">
    <source>
        <dbReference type="ARBA" id="ARBA00023277"/>
    </source>
</evidence>
<dbReference type="OrthoDB" id="412382at2759"/>